<keyword evidence="2" id="KW-0645">Protease</keyword>
<dbReference type="GO" id="GO:0006508">
    <property type="term" value="P:proteolysis"/>
    <property type="evidence" value="ECO:0007669"/>
    <property type="project" value="UniProtKB-KW"/>
</dbReference>
<dbReference type="InterPro" id="IPR036365">
    <property type="entry name" value="PGBD-like_sf"/>
</dbReference>
<dbReference type="PANTHER" id="PTHR47053:SF1">
    <property type="entry name" value="MUREIN DD-ENDOPEPTIDASE MEPH-RELATED"/>
    <property type="match status" value="1"/>
</dbReference>
<evidence type="ECO:0000313" key="8">
    <source>
        <dbReference type="Proteomes" id="UP000290649"/>
    </source>
</evidence>
<reference evidence="7 8" key="1">
    <citation type="journal article" date="2019" name="Int. J. Syst. Evol. Microbiol.">
        <title>Anaerobacillus alkaliphilus sp. nov., a novel alkaliphilic and moderately halophilic bacterium.</title>
        <authorList>
            <person name="Borsodi A.K."/>
            <person name="Aszalos J.M."/>
            <person name="Bihari P."/>
            <person name="Nagy I."/>
            <person name="Schumann P."/>
            <person name="Sproer C."/>
            <person name="Kovacs A.L."/>
            <person name="Boka K."/>
            <person name="Dobosy P."/>
            <person name="Ovari M."/>
            <person name="Szili-Kovacs T."/>
            <person name="Toth E."/>
        </authorList>
    </citation>
    <scope>NUCLEOTIDE SEQUENCE [LARGE SCALE GENOMIC DNA]</scope>
    <source>
        <strain evidence="7 8">B16-10</strain>
    </source>
</reference>
<dbReference type="Pfam" id="PF01471">
    <property type="entry name" value="PG_binding_1"/>
    <property type="match status" value="3"/>
</dbReference>
<evidence type="ECO:0000256" key="1">
    <source>
        <dbReference type="ARBA" id="ARBA00007074"/>
    </source>
</evidence>
<comment type="similarity">
    <text evidence="1">Belongs to the peptidase C40 family.</text>
</comment>
<comment type="caution">
    <text evidence="7">The sequence shown here is derived from an EMBL/GenBank/DDBJ whole genome shotgun (WGS) entry which is preliminary data.</text>
</comment>
<dbReference type="InterPro" id="IPR002477">
    <property type="entry name" value="Peptidoglycan-bd-like"/>
</dbReference>
<evidence type="ECO:0000256" key="2">
    <source>
        <dbReference type="ARBA" id="ARBA00022670"/>
    </source>
</evidence>
<dbReference type="InterPro" id="IPR000064">
    <property type="entry name" value="NLP_P60_dom"/>
</dbReference>
<evidence type="ECO:0000256" key="5">
    <source>
        <dbReference type="SAM" id="MobiDB-lite"/>
    </source>
</evidence>
<evidence type="ECO:0000256" key="4">
    <source>
        <dbReference type="ARBA" id="ARBA00022807"/>
    </source>
</evidence>
<keyword evidence="8" id="KW-1185">Reference proteome</keyword>
<feature type="domain" description="NlpC/P60" evidence="6">
    <location>
        <begin position="338"/>
        <end position="457"/>
    </location>
</feature>
<name>A0A4Q0VNE6_9BACI</name>
<dbReference type="SUPFAM" id="SSF54001">
    <property type="entry name" value="Cysteine proteinases"/>
    <property type="match status" value="1"/>
</dbReference>
<protein>
    <submittedName>
        <fullName evidence="7">Peptidase</fullName>
    </submittedName>
</protein>
<accession>A0A4Q0VNE6</accession>
<proteinExistence type="inferred from homology"/>
<dbReference type="OrthoDB" id="9813368at2"/>
<evidence type="ECO:0000259" key="6">
    <source>
        <dbReference type="PROSITE" id="PS51935"/>
    </source>
</evidence>
<dbReference type="Gene3D" id="1.10.101.10">
    <property type="entry name" value="PGBD-like superfamily/PGBD"/>
    <property type="match status" value="3"/>
</dbReference>
<dbReference type="GO" id="GO:0008234">
    <property type="term" value="F:cysteine-type peptidase activity"/>
    <property type="evidence" value="ECO:0007669"/>
    <property type="project" value="UniProtKB-KW"/>
</dbReference>
<evidence type="ECO:0000256" key="3">
    <source>
        <dbReference type="ARBA" id="ARBA00022801"/>
    </source>
</evidence>
<feature type="region of interest" description="Disordered" evidence="5">
    <location>
        <begin position="312"/>
        <end position="335"/>
    </location>
</feature>
<dbReference type="InterPro" id="IPR036366">
    <property type="entry name" value="PGBDSf"/>
</dbReference>
<dbReference type="PANTHER" id="PTHR47053">
    <property type="entry name" value="MUREIN DD-ENDOPEPTIDASE MEPH-RELATED"/>
    <property type="match status" value="1"/>
</dbReference>
<sequence length="457" mass="50307">MKVDTVSEKVILTSLAASVALTNPLPVEAIDHKIVIKDVTLDPSERFSFGHTGFKVFSIQHKLKEYDLEIAQEEIGVYGVKTHAAIRQFQKLKKLNVDGVAGPQTIAALFINKDIAEIEVEDHVLLEIQEGQLFRIGDNGDAITEIQKKLKDAGYYHFDKDGIFGSRTKEAVKSYQKDNGLFIDGIVGEQTYQHLAGVSITVTHENSKDENVLSTVFAASEDMIDIPAPTINQTIKKAEKNDITTVDLLQNGDTGQAVKDLQRLLKNKGYYHSLVDGAFGPITEAAIRNYQIQNNLAVDGIAGKNTILHLKTAPSAPMPSRSGSPPAQSEKKIVDSGQTHSTTIIEYAKKFIGTPYRWGGTTPNGFDCSGFLMYVYKKQGITIPRTVADIWSYGKPVNTLQVGDLVFFQTYRKGPSHAGIYLGNKKFLHAGSSSGVTISDMTMTYWSSRYLGARRIN</sequence>
<dbReference type="EMBL" id="QOUX01000046">
    <property type="protein sequence ID" value="RXI97833.1"/>
    <property type="molecule type" value="Genomic_DNA"/>
</dbReference>
<dbReference type="RefSeq" id="WP_129079197.1">
    <property type="nucleotide sequence ID" value="NZ_QOUX01000046.1"/>
</dbReference>
<dbReference type="Pfam" id="PF00877">
    <property type="entry name" value="NLPC_P60"/>
    <property type="match status" value="1"/>
</dbReference>
<dbReference type="Gene3D" id="3.90.1720.10">
    <property type="entry name" value="endopeptidase domain like (from Nostoc punctiforme)"/>
    <property type="match status" value="1"/>
</dbReference>
<keyword evidence="3" id="KW-0378">Hydrolase</keyword>
<organism evidence="7 8">
    <name type="scientific">Anaerobacillus alkaliphilus</name>
    <dbReference type="NCBI Taxonomy" id="1548597"/>
    <lineage>
        <taxon>Bacteria</taxon>
        <taxon>Bacillati</taxon>
        <taxon>Bacillota</taxon>
        <taxon>Bacilli</taxon>
        <taxon>Bacillales</taxon>
        <taxon>Bacillaceae</taxon>
        <taxon>Anaerobacillus</taxon>
    </lineage>
</organism>
<gene>
    <name evidence="7" type="ORF">DS745_15850</name>
</gene>
<dbReference type="InterPro" id="IPR051202">
    <property type="entry name" value="Peptidase_C40"/>
</dbReference>
<dbReference type="Proteomes" id="UP000290649">
    <property type="component" value="Unassembled WGS sequence"/>
</dbReference>
<evidence type="ECO:0000313" key="7">
    <source>
        <dbReference type="EMBL" id="RXI97833.1"/>
    </source>
</evidence>
<keyword evidence="4" id="KW-0788">Thiol protease</keyword>
<dbReference type="PROSITE" id="PS51935">
    <property type="entry name" value="NLPC_P60"/>
    <property type="match status" value="1"/>
</dbReference>
<dbReference type="SUPFAM" id="SSF47090">
    <property type="entry name" value="PGBD-like"/>
    <property type="match status" value="3"/>
</dbReference>
<dbReference type="AlphaFoldDB" id="A0A4Q0VNE6"/>
<dbReference type="InterPro" id="IPR038765">
    <property type="entry name" value="Papain-like_cys_pep_sf"/>
</dbReference>